<protein>
    <submittedName>
        <fullName evidence="4">Thiosulfate/3-mercaptopyruvate sulfurtransferase</fullName>
        <ecNumber evidence="4">2.8.1.1</ecNumber>
        <ecNumber evidence="4">2.8.1.2</ecNumber>
    </submittedName>
</protein>
<dbReference type="PANTHER" id="PTHR11364:SF27">
    <property type="entry name" value="SULFURTRANSFERASE"/>
    <property type="match status" value="1"/>
</dbReference>
<evidence type="ECO:0000313" key="4">
    <source>
        <dbReference type="EMBL" id="MBB2985050.1"/>
    </source>
</evidence>
<proteinExistence type="predicted"/>
<dbReference type="EC" id="2.8.1.1" evidence="4"/>
<dbReference type="GO" id="GO:0016784">
    <property type="term" value="F:3-mercaptopyruvate sulfurtransferase activity"/>
    <property type="evidence" value="ECO:0007669"/>
    <property type="project" value="UniProtKB-EC"/>
</dbReference>
<dbReference type="Pfam" id="PF00581">
    <property type="entry name" value="Rhodanese"/>
    <property type="match status" value="2"/>
</dbReference>
<dbReference type="PANTHER" id="PTHR11364">
    <property type="entry name" value="THIOSULFATE SULFERTANSFERASE"/>
    <property type="match status" value="1"/>
</dbReference>
<dbReference type="SUPFAM" id="SSF52821">
    <property type="entry name" value="Rhodanese/Cell cycle control phosphatase"/>
    <property type="match status" value="2"/>
</dbReference>
<dbReference type="PROSITE" id="PS00380">
    <property type="entry name" value="RHODANESE_1"/>
    <property type="match status" value="1"/>
</dbReference>
<keyword evidence="1 4" id="KW-0808">Transferase</keyword>
<dbReference type="SMART" id="SM00450">
    <property type="entry name" value="RHOD"/>
    <property type="match status" value="2"/>
</dbReference>
<dbReference type="GO" id="GO:0004792">
    <property type="term" value="F:thiosulfate-cyanide sulfurtransferase activity"/>
    <property type="evidence" value="ECO:0007669"/>
    <property type="project" value="UniProtKB-EC"/>
</dbReference>
<keyword evidence="4" id="KW-0670">Pyruvate</keyword>
<feature type="domain" description="Rhodanese" evidence="3">
    <location>
        <begin position="175"/>
        <end position="284"/>
    </location>
</feature>
<dbReference type="PROSITE" id="PS50206">
    <property type="entry name" value="RHODANESE_3"/>
    <property type="match status" value="2"/>
</dbReference>
<name>A0A839PLA8_9MICO</name>
<dbReference type="CDD" id="cd01448">
    <property type="entry name" value="TST_Repeat_1"/>
    <property type="match status" value="1"/>
</dbReference>
<evidence type="ECO:0000256" key="1">
    <source>
        <dbReference type="ARBA" id="ARBA00022679"/>
    </source>
</evidence>
<sequence length="290" mass="30537">MSHLVSARDLSAEIEQDAERQVEGPVLVDVQWRLSSGRSASSGPIGRPDYDAGHLPGAFFVDLDTELAGAPGEGGRHPLPEASVVQEVLRRCGVGDGSRVVVYDGRESFAAARAWWVFRWAGLTDVRVLDGGLAAWQTAGLSVSTDEPQPREGDVTVQPGSLPVLDADGAATWARRAVLLDARDPERYSGETEPLDPVAGHVPGAVNSPTRAWVAPDGTFRRDLADHWASVGPGTVGADEVAVYCGSGVTAAHHALALAEIGVDATLYPGSWSDWVRDPERPVATGPTPG</sequence>
<comment type="caution">
    <text evidence="4">The sequence shown here is derived from an EMBL/GenBank/DDBJ whole genome shotgun (WGS) entry which is preliminary data.</text>
</comment>
<dbReference type="AlphaFoldDB" id="A0A839PLA8"/>
<dbReference type="EC" id="2.8.1.2" evidence="4"/>
<dbReference type="RefSeq" id="WP_184507175.1">
    <property type="nucleotide sequence ID" value="NZ_JACHVT010000001.1"/>
</dbReference>
<organism evidence="4 5">
    <name type="scientific">Terracoccus luteus</name>
    <dbReference type="NCBI Taxonomy" id="53356"/>
    <lineage>
        <taxon>Bacteria</taxon>
        <taxon>Bacillati</taxon>
        <taxon>Actinomycetota</taxon>
        <taxon>Actinomycetes</taxon>
        <taxon>Micrococcales</taxon>
        <taxon>Intrasporangiaceae</taxon>
        <taxon>Terracoccus</taxon>
    </lineage>
</organism>
<dbReference type="InterPro" id="IPR036873">
    <property type="entry name" value="Rhodanese-like_dom_sf"/>
</dbReference>
<evidence type="ECO:0000259" key="3">
    <source>
        <dbReference type="PROSITE" id="PS50206"/>
    </source>
</evidence>
<dbReference type="InterPro" id="IPR001307">
    <property type="entry name" value="Thiosulphate_STrfase_CS"/>
</dbReference>
<accession>A0A839PLA8</accession>
<dbReference type="EMBL" id="JACHVT010000001">
    <property type="protein sequence ID" value="MBB2985050.1"/>
    <property type="molecule type" value="Genomic_DNA"/>
</dbReference>
<evidence type="ECO:0000313" key="5">
    <source>
        <dbReference type="Proteomes" id="UP000590811"/>
    </source>
</evidence>
<dbReference type="Proteomes" id="UP000590811">
    <property type="component" value="Unassembled WGS sequence"/>
</dbReference>
<dbReference type="InterPro" id="IPR001763">
    <property type="entry name" value="Rhodanese-like_dom"/>
</dbReference>
<reference evidence="4 5" key="1">
    <citation type="submission" date="2020-08" db="EMBL/GenBank/DDBJ databases">
        <title>Genomic Encyclopedia of Type Strains, Phase IV (KMG-V): Genome sequencing to study the core and pangenomes of soil and plant-associated prokaryotes.</title>
        <authorList>
            <person name="Whitman W."/>
        </authorList>
    </citation>
    <scope>NUCLEOTIDE SEQUENCE [LARGE SCALE GENOMIC DNA]</scope>
    <source>
        <strain evidence="4 5">B3ACCR2</strain>
    </source>
</reference>
<evidence type="ECO:0000256" key="2">
    <source>
        <dbReference type="ARBA" id="ARBA00022737"/>
    </source>
</evidence>
<gene>
    <name evidence="4" type="ORF">FHW14_000190</name>
</gene>
<dbReference type="InterPro" id="IPR045078">
    <property type="entry name" value="TST/MPST-like"/>
</dbReference>
<dbReference type="Gene3D" id="3.40.250.10">
    <property type="entry name" value="Rhodanese-like domain"/>
    <property type="match status" value="2"/>
</dbReference>
<feature type="domain" description="Rhodanese" evidence="3">
    <location>
        <begin position="21"/>
        <end position="145"/>
    </location>
</feature>
<keyword evidence="2" id="KW-0677">Repeat</keyword>